<evidence type="ECO:0000313" key="10">
    <source>
        <dbReference type="Proteomes" id="UP000824208"/>
    </source>
</evidence>
<feature type="transmembrane region" description="Helical" evidence="7">
    <location>
        <begin position="124"/>
        <end position="150"/>
    </location>
</feature>
<comment type="similarity">
    <text evidence="7">Belongs to the binding-protein-dependent transport system permease family.</text>
</comment>
<feature type="transmembrane region" description="Helical" evidence="7">
    <location>
        <begin position="242"/>
        <end position="262"/>
    </location>
</feature>
<dbReference type="InterPro" id="IPR025966">
    <property type="entry name" value="OppC_N"/>
</dbReference>
<dbReference type="CDD" id="cd06261">
    <property type="entry name" value="TM_PBP2"/>
    <property type="match status" value="1"/>
</dbReference>
<keyword evidence="6 7" id="KW-0472">Membrane</keyword>
<dbReference type="InterPro" id="IPR000515">
    <property type="entry name" value="MetI-like"/>
</dbReference>
<comment type="subcellular location">
    <subcellularLocation>
        <location evidence="1 7">Cell membrane</location>
        <topology evidence="1 7">Multi-pass membrane protein</topology>
    </subcellularLocation>
</comment>
<feature type="domain" description="ABC transmembrane type-1" evidence="8">
    <location>
        <begin position="75"/>
        <end position="263"/>
    </location>
</feature>
<evidence type="ECO:0000256" key="7">
    <source>
        <dbReference type="RuleBase" id="RU363032"/>
    </source>
</evidence>
<dbReference type="Pfam" id="PF00528">
    <property type="entry name" value="BPD_transp_1"/>
    <property type="match status" value="1"/>
</dbReference>
<evidence type="ECO:0000256" key="3">
    <source>
        <dbReference type="ARBA" id="ARBA00022475"/>
    </source>
</evidence>
<dbReference type="Proteomes" id="UP000824208">
    <property type="component" value="Unassembled WGS sequence"/>
</dbReference>
<feature type="transmembrane region" description="Helical" evidence="7">
    <location>
        <begin position="12"/>
        <end position="36"/>
    </location>
</feature>
<dbReference type="AlphaFoldDB" id="A0A9D2S5U1"/>
<organism evidence="9 10">
    <name type="scientific">Candidatus Flavonifractor intestinipullorum</name>
    <dbReference type="NCBI Taxonomy" id="2838587"/>
    <lineage>
        <taxon>Bacteria</taxon>
        <taxon>Bacillati</taxon>
        <taxon>Bacillota</taxon>
        <taxon>Clostridia</taxon>
        <taxon>Eubacteriales</taxon>
        <taxon>Oscillospiraceae</taxon>
        <taxon>Flavonifractor</taxon>
    </lineage>
</organism>
<evidence type="ECO:0000256" key="6">
    <source>
        <dbReference type="ARBA" id="ARBA00023136"/>
    </source>
</evidence>
<dbReference type="GO" id="GO:0005886">
    <property type="term" value="C:plasma membrane"/>
    <property type="evidence" value="ECO:0007669"/>
    <property type="project" value="UniProtKB-SubCell"/>
</dbReference>
<reference evidence="9" key="1">
    <citation type="journal article" date="2021" name="PeerJ">
        <title>Extensive microbial diversity within the chicken gut microbiome revealed by metagenomics and culture.</title>
        <authorList>
            <person name="Gilroy R."/>
            <person name="Ravi A."/>
            <person name="Getino M."/>
            <person name="Pursley I."/>
            <person name="Horton D.L."/>
            <person name="Alikhan N.F."/>
            <person name="Baker D."/>
            <person name="Gharbi K."/>
            <person name="Hall N."/>
            <person name="Watson M."/>
            <person name="Adriaenssens E.M."/>
            <person name="Foster-Nyarko E."/>
            <person name="Jarju S."/>
            <person name="Secka A."/>
            <person name="Antonio M."/>
            <person name="Oren A."/>
            <person name="Chaudhuri R.R."/>
            <person name="La Ragione R."/>
            <person name="Hildebrand F."/>
            <person name="Pallen M.J."/>
        </authorList>
    </citation>
    <scope>NUCLEOTIDE SEQUENCE</scope>
    <source>
        <strain evidence="9">CHK189-11263</strain>
    </source>
</reference>
<evidence type="ECO:0000256" key="2">
    <source>
        <dbReference type="ARBA" id="ARBA00022448"/>
    </source>
</evidence>
<evidence type="ECO:0000313" key="9">
    <source>
        <dbReference type="EMBL" id="HJB57762.1"/>
    </source>
</evidence>
<feature type="transmembrane region" description="Helical" evidence="7">
    <location>
        <begin position="79"/>
        <end position="103"/>
    </location>
</feature>
<sequence length="279" mass="30422">MKGIKDLLRQKNFMFKLGVVLFFAWILVAIFAPIIAPHSPTEGDLAFQYLPPSADYWFGTDELGRDVFSRVLYASRVSLTASLVTVLISFGVGIFFGGLAGYIGGVVDDVMMRFSEMIQSFPPLILAMVIAAALGPNISNSILAMAVIWWPNYARLTRSIVISLKSNDYVTASRVLGATHTRILTREILPNSIGSLIVMCTLDLGNAILMFSGLSFLGLGVQPPTPEWGAMVSDGVRDTAKWWVSTFPGLAIFSVAIAANFIGDGLRDYLDPKMRRTNG</sequence>
<dbReference type="Gene3D" id="1.10.3720.10">
    <property type="entry name" value="MetI-like"/>
    <property type="match status" value="1"/>
</dbReference>
<keyword evidence="4 7" id="KW-0812">Transmembrane</keyword>
<dbReference type="InterPro" id="IPR035906">
    <property type="entry name" value="MetI-like_sf"/>
</dbReference>
<keyword evidence="5 7" id="KW-1133">Transmembrane helix</keyword>
<keyword evidence="2 7" id="KW-0813">Transport</keyword>
<gene>
    <name evidence="9" type="ORF">H9714_09450</name>
</gene>
<evidence type="ECO:0000256" key="4">
    <source>
        <dbReference type="ARBA" id="ARBA00022692"/>
    </source>
</evidence>
<keyword evidence="3" id="KW-1003">Cell membrane</keyword>
<dbReference type="InterPro" id="IPR050366">
    <property type="entry name" value="BP-dependent_transpt_permease"/>
</dbReference>
<comment type="caution">
    <text evidence="9">The sequence shown here is derived from an EMBL/GenBank/DDBJ whole genome shotgun (WGS) entry which is preliminary data.</text>
</comment>
<dbReference type="EMBL" id="DWYC01000087">
    <property type="protein sequence ID" value="HJB57762.1"/>
    <property type="molecule type" value="Genomic_DNA"/>
</dbReference>
<reference evidence="9" key="2">
    <citation type="submission" date="2021-04" db="EMBL/GenBank/DDBJ databases">
        <authorList>
            <person name="Gilroy R."/>
        </authorList>
    </citation>
    <scope>NUCLEOTIDE SEQUENCE</scope>
    <source>
        <strain evidence="9">CHK189-11263</strain>
    </source>
</reference>
<dbReference type="PANTHER" id="PTHR43386">
    <property type="entry name" value="OLIGOPEPTIDE TRANSPORT SYSTEM PERMEASE PROTEIN APPC"/>
    <property type="match status" value="1"/>
</dbReference>
<dbReference type="Pfam" id="PF12911">
    <property type="entry name" value="OppC_N"/>
    <property type="match status" value="1"/>
</dbReference>
<dbReference type="PANTHER" id="PTHR43386:SF1">
    <property type="entry name" value="D,D-DIPEPTIDE TRANSPORT SYSTEM PERMEASE PROTEIN DDPC-RELATED"/>
    <property type="match status" value="1"/>
</dbReference>
<feature type="transmembrane region" description="Helical" evidence="7">
    <location>
        <begin position="196"/>
        <end position="221"/>
    </location>
</feature>
<name>A0A9D2S5U1_9FIRM</name>
<evidence type="ECO:0000256" key="5">
    <source>
        <dbReference type="ARBA" id="ARBA00022989"/>
    </source>
</evidence>
<protein>
    <submittedName>
        <fullName evidence="9">ABC transporter permease</fullName>
    </submittedName>
</protein>
<proteinExistence type="inferred from homology"/>
<evidence type="ECO:0000259" key="8">
    <source>
        <dbReference type="PROSITE" id="PS50928"/>
    </source>
</evidence>
<accession>A0A9D2S5U1</accession>
<dbReference type="GO" id="GO:0055085">
    <property type="term" value="P:transmembrane transport"/>
    <property type="evidence" value="ECO:0007669"/>
    <property type="project" value="InterPro"/>
</dbReference>
<dbReference type="PROSITE" id="PS50928">
    <property type="entry name" value="ABC_TM1"/>
    <property type="match status" value="1"/>
</dbReference>
<dbReference type="SUPFAM" id="SSF161098">
    <property type="entry name" value="MetI-like"/>
    <property type="match status" value="1"/>
</dbReference>
<evidence type="ECO:0000256" key="1">
    <source>
        <dbReference type="ARBA" id="ARBA00004651"/>
    </source>
</evidence>